<dbReference type="GO" id="GO:0000176">
    <property type="term" value="C:nuclear exosome (RNase complex)"/>
    <property type="evidence" value="ECO:0007669"/>
    <property type="project" value="TreeGrafter"/>
</dbReference>
<dbReference type="Gene3D" id="2.40.50.140">
    <property type="entry name" value="Nucleic acid-binding proteins"/>
    <property type="match status" value="1"/>
</dbReference>
<dbReference type="GO" id="GO:0005737">
    <property type="term" value="C:cytoplasm"/>
    <property type="evidence" value="ECO:0007669"/>
    <property type="project" value="TreeGrafter"/>
</dbReference>
<evidence type="ECO:0008006" key="4">
    <source>
        <dbReference type="Google" id="ProtNLM"/>
    </source>
</evidence>
<dbReference type="PANTHER" id="PTHR12686:SF8">
    <property type="entry name" value="EXOSOME COMPLEX COMPONENT CSL4"/>
    <property type="match status" value="1"/>
</dbReference>
<sequence>MDDVAEAAAVDVAADDASLSLAELAVLASTRLYRSMRTGDVVLARVLTLGDRQSLFLTTAAPSLGVVHARCGCCSPPVVMDPFSAGIVECPTTHAQEFRKVAVAAALTAATDS</sequence>
<dbReference type="GO" id="GO:0006396">
    <property type="term" value="P:RNA processing"/>
    <property type="evidence" value="ECO:0007669"/>
    <property type="project" value="InterPro"/>
</dbReference>
<dbReference type="PANTHER" id="PTHR12686">
    <property type="entry name" value="3'-5' EXORIBONUCLEASE CSL4-RELATED"/>
    <property type="match status" value="1"/>
</dbReference>
<evidence type="ECO:0000313" key="3">
    <source>
        <dbReference type="EMBL" id="CAD9295846.1"/>
    </source>
</evidence>
<dbReference type="AlphaFoldDB" id="A0A7S1YF11"/>
<name>A0A7S1YF11_9EUKA</name>
<accession>A0A7S1YF11</accession>
<reference evidence="3" key="1">
    <citation type="submission" date="2021-01" db="EMBL/GenBank/DDBJ databases">
        <authorList>
            <person name="Corre E."/>
            <person name="Pelletier E."/>
            <person name="Niang G."/>
            <person name="Scheremetjew M."/>
            <person name="Finn R."/>
            <person name="Kale V."/>
            <person name="Holt S."/>
            <person name="Cochrane G."/>
            <person name="Meng A."/>
            <person name="Brown T."/>
            <person name="Cohen L."/>
        </authorList>
    </citation>
    <scope>NUCLEOTIDE SEQUENCE</scope>
    <source>
        <strain evidence="3">ATCC 50979</strain>
    </source>
</reference>
<organism evidence="3">
    <name type="scientific">Sexangularia sp. CB-2014</name>
    <dbReference type="NCBI Taxonomy" id="1486929"/>
    <lineage>
        <taxon>Eukaryota</taxon>
        <taxon>Amoebozoa</taxon>
        <taxon>Tubulinea</taxon>
        <taxon>Elardia</taxon>
        <taxon>Arcellinida</taxon>
        <taxon>Arcellinida incertae sedis</taxon>
        <taxon>Sexangularia</taxon>
    </lineage>
</organism>
<evidence type="ECO:0000256" key="2">
    <source>
        <dbReference type="ARBA" id="ARBA00022835"/>
    </source>
</evidence>
<dbReference type="SUPFAM" id="SSF50249">
    <property type="entry name" value="Nucleic acid-binding proteins"/>
    <property type="match status" value="1"/>
</dbReference>
<evidence type="ECO:0000256" key="1">
    <source>
        <dbReference type="ARBA" id="ARBA00004604"/>
    </source>
</evidence>
<dbReference type="EMBL" id="HBGL01007254">
    <property type="protein sequence ID" value="CAD9295846.1"/>
    <property type="molecule type" value="Transcribed_RNA"/>
</dbReference>
<proteinExistence type="predicted"/>
<dbReference type="GO" id="GO:0005730">
    <property type="term" value="C:nucleolus"/>
    <property type="evidence" value="ECO:0007669"/>
    <property type="project" value="UniProtKB-SubCell"/>
</dbReference>
<gene>
    <name evidence="3" type="ORF">SSP0437_LOCUS5603</name>
</gene>
<protein>
    <recommendedName>
        <fullName evidence="4">Exosome complex component CSL4 C-terminal domain-containing protein</fullName>
    </recommendedName>
</protein>
<dbReference type="InterPro" id="IPR012340">
    <property type="entry name" value="NA-bd_OB-fold"/>
</dbReference>
<dbReference type="InterPro" id="IPR039771">
    <property type="entry name" value="Csl4"/>
</dbReference>
<comment type="subcellular location">
    <subcellularLocation>
        <location evidence="1">Nucleus</location>
        <location evidence="1">Nucleolus</location>
    </subcellularLocation>
</comment>
<keyword evidence="2" id="KW-0271">Exosome</keyword>